<name>A0A2M3ZR70_9DIPT</name>
<proteinExistence type="predicted"/>
<accession>A0A2M3ZR70</accession>
<feature type="signal peptide" evidence="1">
    <location>
        <begin position="1"/>
        <end position="15"/>
    </location>
</feature>
<organism evidence="2">
    <name type="scientific">Anopheles braziliensis</name>
    <dbReference type="NCBI Taxonomy" id="58242"/>
    <lineage>
        <taxon>Eukaryota</taxon>
        <taxon>Metazoa</taxon>
        <taxon>Ecdysozoa</taxon>
        <taxon>Arthropoda</taxon>
        <taxon>Hexapoda</taxon>
        <taxon>Insecta</taxon>
        <taxon>Pterygota</taxon>
        <taxon>Neoptera</taxon>
        <taxon>Endopterygota</taxon>
        <taxon>Diptera</taxon>
        <taxon>Nematocera</taxon>
        <taxon>Culicoidea</taxon>
        <taxon>Culicidae</taxon>
        <taxon>Anophelinae</taxon>
        <taxon>Anopheles</taxon>
    </lineage>
</organism>
<evidence type="ECO:0000313" key="2">
    <source>
        <dbReference type="EMBL" id="MBW30982.1"/>
    </source>
</evidence>
<keyword evidence="1" id="KW-0732">Signal</keyword>
<dbReference type="EMBL" id="GGFM01010231">
    <property type="protein sequence ID" value="MBW30982.1"/>
    <property type="molecule type" value="Transcribed_RNA"/>
</dbReference>
<sequence>MLIWWLSIFMSNASCSRDMSYIAHSSMRCGVVLCLIQHGTINPVRCVALQLLANGRRLNVQDTVLISLWWFGDANVQTTWA</sequence>
<protein>
    <submittedName>
        <fullName evidence="2">Putative secreted peptide</fullName>
    </submittedName>
</protein>
<reference evidence="2" key="1">
    <citation type="submission" date="2018-01" db="EMBL/GenBank/DDBJ databases">
        <title>An insight into the sialome of Amazonian anophelines.</title>
        <authorList>
            <person name="Ribeiro J.M."/>
            <person name="Scarpassa V."/>
            <person name="Calvo E."/>
        </authorList>
    </citation>
    <scope>NUCLEOTIDE SEQUENCE</scope>
    <source>
        <tissue evidence="2">Salivary glands</tissue>
    </source>
</reference>
<dbReference type="AlphaFoldDB" id="A0A2M3ZR70"/>
<feature type="chain" id="PRO_5014843933" evidence="1">
    <location>
        <begin position="16"/>
        <end position="81"/>
    </location>
</feature>
<evidence type="ECO:0000256" key="1">
    <source>
        <dbReference type="SAM" id="SignalP"/>
    </source>
</evidence>